<keyword evidence="6" id="KW-1185">Reference proteome</keyword>
<dbReference type="Pfam" id="PF13458">
    <property type="entry name" value="Peripla_BP_6"/>
    <property type="match status" value="1"/>
</dbReference>
<feature type="transmembrane region" description="Helical" evidence="3">
    <location>
        <begin position="713"/>
        <end position="733"/>
    </location>
</feature>
<evidence type="ECO:0000313" key="5">
    <source>
        <dbReference type="EMBL" id="QTA93866.1"/>
    </source>
</evidence>
<dbReference type="PANTHER" id="PTHR47151">
    <property type="entry name" value="LEU/ILE/VAL-BINDING ABC TRANSPORTER SUBUNIT"/>
    <property type="match status" value="1"/>
</dbReference>
<dbReference type="InterPro" id="IPR028081">
    <property type="entry name" value="Leu-bd"/>
</dbReference>
<dbReference type="CDD" id="cd19985">
    <property type="entry name" value="PBP1_ABC_HAAT-like"/>
    <property type="match status" value="1"/>
</dbReference>
<evidence type="ECO:0000256" key="1">
    <source>
        <dbReference type="ARBA" id="ARBA00010062"/>
    </source>
</evidence>
<organism evidence="5 6">
    <name type="scientific">Desulfonema magnum</name>
    <dbReference type="NCBI Taxonomy" id="45655"/>
    <lineage>
        <taxon>Bacteria</taxon>
        <taxon>Pseudomonadati</taxon>
        <taxon>Thermodesulfobacteriota</taxon>
        <taxon>Desulfobacteria</taxon>
        <taxon>Desulfobacterales</taxon>
        <taxon>Desulfococcaceae</taxon>
        <taxon>Desulfonema</taxon>
    </lineage>
</organism>
<dbReference type="PANTHER" id="PTHR47151:SF2">
    <property type="entry name" value="AMINO ACID BINDING PROTEIN"/>
    <property type="match status" value="1"/>
</dbReference>
<evidence type="ECO:0000256" key="2">
    <source>
        <dbReference type="ARBA" id="ARBA00022729"/>
    </source>
</evidence>
<feature type="transmembrane region" description="Helical" evidence="3">
    <location>
        <begin position="646"/>
        <end position="667"/>
    </location>
</feature>
<keyword evidence="3" id="KW-1133">Transmembrane helix</keyword>
<gene>
    <name evidence="5" type="ORF">dnm_099740</name>
</gene>
<keyword evidence="3" id="KW-0472">Membrane</keyword>
<dbReference type="GO" id="GO:0016020">
    <property type="term" value="C:membrane"/>
    <property type="evidence" value="ECO:0007669"/>
    <property type="project" value="InterPro"/>
</dbReference>
<name>A0A975GU98_9BACT</name>
<dbReference type="GO" id="GO:0005230">
    <property type="term" value="F:extracellular ligand-gated monoatomic ion channel activity"/>
    <property type="evidence" value="ECO:0007669"/>
    <property type="project" value="InterPro"/>
</dbReference>
<evidence type="ECO:0000259" key="4">
    <source>
        <dbReference type="Pfam" id="PF13458"/>
    </source>
</evidence>
<proteinExistence type="inferred from homology"/>
<evidence type="ECO:0000313" key="6">
    <source>
        <dbReference type="Proteomes" id="UP000663722"/>
    </source>
</evidence>
<feature type="transmembrane region" description="Helical" evidence="3">
    <location>
        <begin position="619"/>
        <end position="639"/>
    </location>
</feature>
<dbReference type="AlphaFoldDB" id="A0A975GU98"/>
<dbReference type="Gene3D" id="2.70.170.10">
    <property type="entry name" value="Neurotransmitter-gated ion-channel ligand-binding domain"/>
    <property type="match status" value="1"/>
</dbReference>
<dbReference type="EMBL" id="CP061800">
    <property type="protein sequence ID" value="QTA93866.1"/>
    <property type="molecule type" value="Genomic_DNA"/>
</dbReference>
<keyword evidence="3" id="KW-0812">Transmembrane</keyword>
<comment type="similarity">
    <text evidence="1">Belongs to the leucine-binding protein family.</text>
</comment>
<dbReference type="RefSeq" id="WP_207680599.1">
    <property type="nucleotide sequence ID" value="NZ_CP061800.1"/>
</dbReference>
<feature type="transmembrane region" description="Helical" evidence="3">
    <location>
        <begin position="679"/>
        <end position="701"/>
    </location>
</feature>
<evidence type="ECO:0000256" key="3">
    <source>
        <dbReference type="SAM" id="Phobius"/>
    </source>
</evidence>
<sequence length="735" mass="83842">MKKAIFIHLTIIFISLGTFLLVRQTILVKETPLHIAVAGPMSGHYMAKGKEMLKGINLYLNKINKAGGINGRKIKLRIFDDKNEIKTAKKTALEISRSDDILIVLGHYFSEISIAVGKIYKKGRVPAITGSATARSLTTENDWYFRTVPNNVFQGNFIANYINKGLKKNSVSVIFIKDSFGLDFLGHFENFAVDLGLEIKKKWGFDPDRKKLDDEMKKITEELKSVNDPGILLFVGGSYDGVKLISSLKKSGINYSLIGVDTLTEPSFYNGFNEYPLEQETPGYYTDGIYAISSFLVDIAGKNAYDFREEFFELYNEEPSWIAAFYYDAVQTVAEAIKRADIQDKEDIEDARRKIRAALAGMYNLEKAVDGITGHIYFDKNGDVNNPLAVGVYKKQKFIPAFSQYDIISGAKGTADTIRMVLNGNIILINGKMLKETQVVYTGIHINEVSGVDIKNAHYTADFYLWFRFQGKFKASDIEFINALKPLKLDQPMTEKSEGEFSIQLYHIKADFRSDFDFHNFPFDHQVLRICFRHAFRENSSLIFIHDLLKPPEFSDKKNNEKTRFGDMKWSIDEISLYKDIISNVSTLGIPDRFNSPRPINYSRFNAEIRIKRNDFTTVFKRILPIFIGLLGLYLIYFIPSDQHILRVLGVMFAFIANTFCHLKFLSDLPVEYIMIIEYVFFMGYALIMLSLLISVSTLMLQKGNRDKTVRIMLAGKIIHPLIVLTTGLWIAYIL</sequence>
<dbReference type="KEGG" id="dmm:dnm_099740"/>
<protein>
    <submittedName>
        <fullName evidence="5">Leucine binding domain-containing protein</fullName>
    </submittedName>
</protein>
<dbReference type="SUPFAM" id="SSF53822">
    <property type="entry name" value="Periplasmic binding protein-like I"/>
    <property type="match status" value="1"/>
</dbReference>
<dbReference type="Proteomes" id="UP000663722">
    <property type="component" value="Chromosome"/>
</dbReference>
<dbReference type="InterPro" id="IPR028082">
    <property type="entry name" value="Peripla_BP_I"/>
</dbReference>
<feature type="domain" description="Leucine-binding protein" evidence="4">
    <location>
        <begin position="32"/>
        <end position="394"/>
    </location>
</feature>
<dbReference type="InterPro" id="IPR036734">
    <property type="entry name" value="Neur_chan_lig-bd_sf"/>
</dbReference>
<reference evidence="5" key="1">
    <citation type="journal article" date="2021" name="Microb. Physiol.">
        <title>Proteogenomic Insights into the Physiology of Marine, Sulfate-Reducing, Filamentous Desulfonema limicola and Desulfonema magnum.</title>
        <authorList>
            <person name="Schnaars V."/>
            <person name="Wohlbrand L."/>
            <person name="Scheve S."/>
            <person name="Hinrichs C."/>
            <person name="Reinhardt R."/>
            <person name="Rabus R."/>
        </authorList>
    </citation>
    <scope>NUCLEOTIDE SEQUENCE</scope>
    <source>
        <strain evidence="5">4be13</strain>
    </source>
</reference>
<accession>A0A975GU98</accession>
<keyword evidence="2" id="KW-0732">Signal</keyword>
<dbReference type="Gene3D" id="3.40.50.2300">
    <property type="match status" value="2"/>
</dbReference>